<accession>A0A6A6D5A8</accession>
<reference evidence="4" key="1">
    <citation type="journal article" date="2020" name="Stud. Mycol.">
        <title>101 Dothideomycetes genomes: a test case for predicting lifestyles and emergence of pathogens.</title>
        <authorList>
            <person name="Haridas S."/>
            <person name="Albert R."/>
            <person name="Binder M."/>
            <person name="Bloem J."/>
            <person name="Labutti K."/>
            <person name="Salamov A."/>
            <person name="Andreopoulos B."/>
            <person name="Baker S."/>
            <person name="Barry K."/>
            <person name="Bills G."/>
            <person name="Bluhm B."/>
            <person name="Cannon C."/>
            <person name="Castanera R."/>
            <person name="Culley D."/>
            <person name="Daum C."/>
            <person name="Ezra D."/>
            <person name="Gonzalez J."/>
            <person name="Henrissat B."/>
            <person name="Kuo A."/>
            <person name="Liang C."/>
            <person name="Lipzen A."/>
            <person name="Lutzoni F."/>
            <person name="Magnuson J."/>
            <person name="Mondo S."/>
            <person name="Nolan M."/>
            <person name="Ohm R."/>
            <person name="Pangilinan J."/>
            <person name="Park H.-J."/>
            <person name="Ramirez L."/>
            <person name="Alfaro M."/>
            <person name="Sun H."/>
            <person name="Tritt A."/>
            <person name="Yoshinaga Y."/>
            <person name="Zwiers L.-H."/>
            <person name="Turgeon B."/>
            <person name="Goodwin S."/>
            <person name="Spatafora J."/>
            <person name="Crous P."/>
            <person name="Grigoriev I."/>
        </authorList>
    </citation>
    <scope>NUCLEOTIDE SEQUENCE</scope>
    <source>
        <strain evidence="4">CBS 207.26</strain>
    </source>
</reference>
<feature type="transmembrane region" description="Helical" evidence="2">
    <location>
        <begin position="1960"/>
        <end position="1981"/>
    </location>
</feature>
<dbReference type="InterPro" id="IPR002656">
    <property type="entry name" value="Acyl_transf_3_dom"/>
</dbReference>
<evidence type="ECO:0000259" key="3">
    <source>
        <dbReference type="Pfam" id="PF01757"/>
    </source>
</evidence>
<feature type="transmembrane region" description="Helical" evidence="2">
    <location>
        <begin position="1935"/>
        <end position="1954"/>
    </location>
</feature>
<feature type="transmembrane region" description="Helical" evidence="2">
    <location>
        <begin position="1791"/>
        <end position="1811"/>
    </location>
</feature>
<dbReference type="CDD" id="cd00761">
    <property type="entry name" value="Glyco_tranf_GTA_type"/>
    <property type="match status" value="1"/>
</dbReference>
<dbReference type="OrthoDB" id="409426at2759"/>
<evidence type="ECO:0000256" key="2">
    <source>
        <dbReference type="SAM" id="Phobius"/>
    </source>
</evidence>
<dbReference type="Pfam" id="PF01757">
    <property type="entry name" value="Acyl_transf_3"/>
    <property type="match status" value="1"/>
</dbReference>
<feature type="transmembrane region" description="Helical" evidence="2">
    <location>
        <begin position="1854"/>
        <end position="1879"/>
    </location>
</feature>
<feature type="transmembrane region" description="Helical" evidence="2">
    <location>
        <begin position="839"/>
        <end position="856"/>
    </location>
</feature>
<dbReference type="Gene3D" id="3.40.50.2000">
    <property type="entry name" value="Glycogen Phosphorylase B"/>
    <property type="match status" value="1"/>
</dbReference>
<feature type="region of interest" description="Disordered" evidence="1">
    <location>
        <begin position="1197"/>
        <end position="1220"/>
    </location>
</feature>
<dbReference type="GO" id="GO:0016747">
    <property type="term" value="F:acyltransferase activity, transferring groups other than amino-acyl groups"/>
    <property type="evidence" value="ECO:0007669"/>
    <property type="project" value="InterPro"/>
</dbReference>
<dbReference type="SUPFAM" id="SSF51445">
    <property type="entry name" value="(Trans)glycosidases"/>
    <property type="match status" value="1"/>
</dbReference>
<dbReference type="Pfam" id="PF20706">
    <property type="entry name" value="GT4-conflict"/>
    <property type="match status" value="1"/>
</dbReference>
<keyword evidence="2" id="KW-0472">Membrane</keyword>
<keyword evidence="2" id="KW-1133">Transmembrane helix</keyword>
<feature type="transmembrane region" description="Helical" evidence="2">
    <location>
        <begin position="1765"/>
        <end position="1784"/>
    </location>
</feature>
<dbReference type="InterPro" id="IPR017853">
    <property type="entry name" value="GH"/>
</dbReference>
<dbReference type="PANTHER" id="PTHR46656">
    <property type="entry name" value="PUTATIVE-RELATED"/>
    <property type="match status" value="1"/>
</dbReference>
<keyword evidence="5" id="KW-1185">Reference proteome</keyword>
<feature type="transmembrane region" description="Helical" evidence="2">
    <location>
        <begin position="1693"/>
        <end position="1717"/>
    </location>
</feature>
<dbReference type="Gene3D" id="3.20.20.80">
    <property type="entry name" value="Glycosidases"/>
    <property type="match status" value="1"/>
</dbReference>
<dbReference type="EMBL" id="ML994811">
    <property type="protein sequence ID" value="KAF2174614.1"/>
    <property type="molecule type" value="Genomic_DNA"/>
</dbReference>
<gene>
    <name evidence="4" type="ORF">K469DRAFT_687137</name>
</gene>
<evidence type="ECO:0000313" key="5">
    <source>
        <dbReference type="Proteomes" id="UP000800200"/>
    </source>
</evidence>
<dbReference type="InterPro" id="IPR029044">
    <property type="entry name" value="Nucleotide-diphossugar_trans"/>
</dbReference>
<feature type="transmembrane region" description="Helical" evidence="2">
    <location>
        <begin position="809"/>
        <end position="827"/>
    </location>
</feature>
<evidence type="ECO:0000256" key="1">
    <source>
        <dbReference type="SAM" id="MobiDB-lite"/>
    </source>
</evidence>
<feature type="transmembrane region" description="Helical" evidence="2">
    <location>
        <begin position="1823"/>
        <end position="1842"/>
    </location>
</feature>
<keyword evidence="2" id="KW-0812">Transmembrane</keyword>
<feature type="domain" description="Acyltransferase 3" evidence="3">
    <location>
        <begin position="1661"/>
        <end position="1978"/>
    </location>
</feature>
<feature type="transmembrane region" description="Helical" evidence="2">
    <location>
        <begin position="926"/>
        <end position="958"/>
    </location>
</feature>
<proteinExistence type="predicted"/>
<feature type="transmembrane region" description="Helical" evidence="2">
    <location>
        <begin position="676"/>
        <end position="693"/>
    </location>
</feature>
<name>A0A6A6D5A8_9PEZI</name>
<dbReference type="SUPFAM" id="SSF53448">
    <property type="entry name" value="Nucleotide-diphospho-sugar transferases"/>
    <property type="match status" value="1"/>
</dbReference>
<dbReference type="Gene3D" id="3.90.550.10">
    <property type="entry name" value="Spore Coat Polysaccharide Biosynthesis Protein SpsA, Chain A"/>
    <property type="match status" value="1"/>
</dbReference>
<feature type="transmembrane region" description="Helical" evidence="2">
    <location>
        <begin position="1737"/>
        <end position="1759"/>
    </location>
</feature>
<feature type="transmembrane region" description="Helical" evidence="2">
    <location>
        <begin position="896"/>
        <end position="914"/>
    </location>
</feature>
<dbReference type="PANTHER" id="PTHR46656:SF3">
    <property type="entry name" value="PUTATIVE-RELATED"/>
    <property type="match status" value="1"/>
</dbReference>
<organism evidence="4 5">
    <name type="scientific">Zopfia rhizophila CBS 207.26</name>
    <dbReference type="NCBI Taxonomy" id="1314779"/>
    <lineage>
        <taxon>Eukaryota</taxon>
        <taxon>Fungi</taxon>
        <taxon>Dikarya</taxon>
        <taxon>Ascomycota</taxon>
        <taxon>Pezizomycotina</taxon>
        <taxon>Dothideomycetes</taxon>
        <taxon>Dothideomycetes incertae sedis</taxon>
        <taxon>Zopfiaceae</taxon>
        <taxon>Zopfia</taxon>
    </lineage>
</organism>
<feature type="region of interest" description="Disordered" evidence="1">
    <location>
        <begin position="617"/>
        <end position="652"/>
    </location>
</feature>
<feature type="compositionally biased region" description="Polar residues" evidence="1">
    <location>
        <begin position="1206"/>
        <end position="1217"/>
    </location>
</feature>
<sequence>MEKPRIVVGIATKGRALLLQQTLVRYLQQTRLPDRIVVCGSQPEDVKDLPSLRLEVEVLLSTPGASFQRNTIIDSNLDADIYVFFDDDFIPAHDWLEVAERAFLLRPELMVATGHVVADGINSSGLGFEQGAAMLEAIPPKPGRDTVVPVFSGYGCNMAVRGETLRRHRLRFDAGLPMYSWQEDVDLSRRMAMFGDVLRLEGAKGVHLGTKMGRTPGQAFGYSQVANPIYLARKTYQGARFYPWRYAATRISRNLIANLYRSLRPEAYVDRRGLMLQGPAYVGRLEDGAVPLGQPEAQRRVQEAPRPQAGRLGASRHALRGLLKRQLTRNYLLGSQMLARYLVSSQAERSFRRVCVVAALQRANGITEGARLQFEALRQIGVEAELIDASPALRNPLARIAHQPGSAYVFHSGGPQTANLILGCLRGAAKAWRIGYWAWELPDPPDDWQDPRGLIHEIWTPSGFARDSLRRRFTLPIHVVPHHLPVPAMPETSGGTPGPDRPFTVLAMADSRSSYERKNPIAAVKAFRAAFADSDRAKLVVKLNGRAEEMEALGREIGKAPNIEVVQAYLDQDRLQALYRSADVFLSLHRAEGFGLPMAEAMMQGLPHPGALRARTGGRRRGGLWRRQPLGGAADRGRGAGPAPPRGRSCLSCGHGRGGAPFEPGPSLWTALRRPMQPTQLGLILIPLCLIYWQQPNKLLVIALIAAIFEGGATLLIGGFGLPTATLPALLIIGFVVMQYALGMRYPGESVVLWALLPLLAFAAYAMGSALLLPNAFEGKVIVWPQPTKDAVLYLATPLRASAGNITQTMYLLLNVAAAVTTALYVTRRDLNYQLFLKAYMVGGYLIFAISLWQFASRVAGVPFPTSFFHSNTGFAIVEQNFGSIPRISGPFAEPAALAVYMSGVAFCSLWLCVRGHRVMWPQVSLITSTLTILLSTSTTGIVTVVAGMPLMLCYAAVTGGGEGLQRTTRTLATLVVGSLLLLTPLLILKPEIIDAVDKIAEITMSKQDGESYAERTSWDLDAVQATPDPGPARQWWRARAFLPDLAGHEHLRTVRKSGAGGAGASWPGRHRGFRGCSYRAARRGGPVGTDDCVGGLFPATGNRGRRRCPDHPAIAQDEPDACTDGGELPAMTGYQGTGQPDTPDASAAGKARTMRRPRSGAMMAAAIASLISVFQPGCPDGLHISFVARTIAAAPSRPGVDPAPSSASTPGNSNGEQDAGARVQMVQAVRAADVTARLGVQPDLHQGNWSTISTMMSQAHLIGAGTLRILNPTQGNRVTATGAVDQLVLAGFRLSLIANPGDSPDENVAAVARIEKRFPGSIALVEGPNEPNNWGVDHAGLSGIPGAQAWQKDFYAAMKANKATAHLPVAGLSSYPFVAADSDLNNLHVYPNNGDQATEEIQATIGRQEAVDPHKLFVITEMGWYTLPGQRAPGTQWMGVDERTQAKLLLNAYLSAVQLGAGQILFFSLRDWPATEPDGRFGMFQNDDKPKLSARVFSNLHAVMRDMGSAAASFAPASLAYSVAGAPGMRSLLIQKSNKDFILALWREPRVWDPKAVKSLETPGAETSLRLAAPADITVYEPLAGLEPSQTLPQVDKIRARFHRCEPCRHGDHSSGVLGVTPNLVSTALPADAIALLDRGTAAPKQDHAQNSGVRAKRLTWLDTAKGLGIMLVVLGHASGGLIDMNEPQLSWLHMLMFAIYTFHMPLFFLLSAVLVPARIMKGRLAFARSIVERIVYPYVIWSILQLTVIYLAGSLVNAPVDDYWTTILSLPWHAVSQFWFLYSLAILHLLAMLLPSIGAWGFVAMMVVGRILAQTLPIEGILGQTLLFGVFYGFGLVLNAPRLTQLRKPRPWMAAVGVGVLLLALPFSIRVDLLPLFQQDPRPSAVSVAGAAWELEALPMAVLGTAVTIGLAVGLKGPLAAGLAYMGRNSMPIFLAHVIFVAGTRIVLWKLFGPIDLLSLLPLLTAIGLTGPLLLRWIAMRLGVAKILALQ</sequence>
<keyword evidence="4" id="KW-0808">Transferase</keyword>
<feature type="transmembrane region" description="Helical" evidence="2">
    <location>
        <begin position="726"/>
        <end position="744"/>
    </location>
</feature>
<feature type="transmembrane region" description="Helical" evidence="2">
    <location>
        <begin position="1899"/>
        <end position="1923"/>
    </location>
</feature>
<dbReference type="SUPFAM" id="SSF53756">
    <property type="entry name" value="UDP-Glycosyltransferase/glycogen phosphorylase"/>
    <property type="match status" value="1"/>
</dbReference>
<evidence type="ECO:0000313" key="4">
    <source>
        <dbReference type="EMBL" id="KAF2174614.1"/>
    </source>
</evidence>
<feature type="transmembrane region" description="Helical" evidence="2">
    <location>
        <begin position="751"/>
        <end position="773"/>
    </location>
</feature>
<dbReference type="Proteomes" id="UP000800200">
    <property type="component" value="Unassembled WGS sequence"/>
</dbReference>
<feature type="transmembrane region" description="Helical" evidence="2">
    <location>
        <begin position="700"/>
        <end position="720"/>
    </location>
</feature>
<protein>
    <submittedName>
        <fullName evidence="4">Glycosyltransferase family 4 protein</fullName>
    </submittedName>
</protein>